<organism evidence="2 3">
    <name type="scientific">Jeotgalibacillus malaysiensis</name>
    <dbReference type="NCBI Taxonomy" id="1508404"/>
    <lineage>
        <taxon>Bacteria</taxon>
        <taxon>Bacillati</taxon>
        <taxon>Bacillota</taxon>
        <taxon>Bacilli</taxon>
        <taxon>Bacillales</taxon>
        <taxon>Caryophanaceae</taxon>
        <taxon>Jeotgalibacillus</taxon>
    </lineage>
</organism>
<dbReference type="OrthoDB" id="334783at2"/>
<dbReference type="Pfam" id="PF01636">
    <property type="entry name" value="APH"/>
    <property type="match status" value="1"/>
</dbReference>
<proteinExistence type="predicted"/>
<evidence type="ECO:0000259" key="1">
    <source>
        <dbReference type="Pfam" id="PF01636"/>
    </source>
</evidence>
<name>A0A0B5AGT3_9BACL</name>
<dbReference type="EMBL" id="CP009416">
    <property type="protein sequence ID" value="AJD89575.1"/>
    <property type="molecule type" value="Genomic_DNA"/>
</dbReference>
<keyword evidence="3" id="KW-1185">Reference proteome</keyword>
<dbReference type="STRING" id="1508404.JMA_02580"/>
<reference evidence="2 3" key="1">
    <citation type="submission" date="2014-08" db="EMBL/GenBank/DDBJ databases">
        <title>Complete genome of a marine bacteria Jeotgalibacillus malaysiensis.</title>
        <authorList>
            <person name="Yaakop A.S."/>
            <person name="Chan K.-G."/>
            <person name="Goh K.M."/>
        </authorList>
    </citation>
    <scope>NUCLEOTIDE SEQUENCE [LARGE SCALE GENOMIC DNA]</scope>
    <source>
        <strain evidence="2 3">D5</strain>
    </source>
</reference>
<gene>
    <name evidence="2" type="ORF">JMA_02580</name>
</gene>
<dbReference type="InterPro" id="IPR051678">
    <property type="entry name" value="AGP_Transferase"/>
</dbReference>
<feature type="domain" description="Aminoglycoside phosphotransferase" evidence="1">
    <location>
        <begin position="19"/>
        <end position="243"/>
    </location>
</feature>
<dbReference type="HOGENOM" id="CLU_949443_0_0_9"/>
<dbReference type="Gene3D" id="3.90.1200.10">
    <property type="match status" value="1"/>
</dbReference>
<dbReference type="BioCyc" id="JESP1508404:G14D9-9475-MONOMER"/>
<dbReference type="KEGG" id="jeo:JMA_02580"/>
<dbReference type="InterPro" id="IPR002575">
    <property type="entry name" value="Aminoglycoside_PTrfase"/>
</dbReference>
<dbReference type="PANTHER" id="PTHR21310:SF15">
    <property type="entry name" value="AMINOGLYCOSIDE PHOSPHOTRANSFERASE DOMAIN-CONTAINING PROTEIN"/>
    <property type="match status" value="1"/>
</dbReference>
<dbReference type="InterPro" id="IPR011009">
    <property type="entry name" value="Kinase-like_dom_sf"/>
</dbReference>
<protein>
    <recommendedName>
        <fullName evidence="1">Aminoglycoside phosphotransferase domain-containing protein</fullName>
    </recommendedName>
</protein>
<dbReference type="Gene3D" id="3.30.200.150">
    <property type="match status" value="1"/>
</dbReference>
<evidence type="ECO:0000313" key="3">
    <source>
        <dbReference type="Proteomes" id="UP000031449"/>
    </source>
</evidence>
<accession>A0A0B5AGT3</accession>
<dbReference type="SUPFAM" id="SSF56112">
    <property type="entry name" value="Protein kinase-like (PK-like)"/>
    <property type="match status" value="1"/>
</dbReference>
<dbReference type="AlphaFoldDB" id="A0A0B5AGT3"/>
<sequence length="289" mass="33030">MTITSIIKHFGLSTQSISDVADSHSSTVYKVLLLNGETVYIKIPFSKLKFHLEIEAYTILHGRISVPRLLDVWEGDDETVGALLLSELEGDPLAPKLSTSLAYEIGVYHASMHAIQPPAGQDLLHIKNEFPNWSEFMDRMFYGFAEDTKKVIEPSLYERSIQKYIELKKELPAPDGPAFIHMDFRPANILVKGDQVMGTIDFESVRFGATEMDFTKIHRDFLSLDPSLKLAYEKGYRSIRPLIDLDRVLEFYRFTDAFNSIGWCQRRGVEKNRSFYERNLGILKVELGV</sequence>
<dbReference type="Proteomes" id="UP000031449">
    <property type="component" value="Chromosome"/>
</dbReference>
<dbReference type="PANTHER" id="PTHR21310">
    <property type="entry name" value="AMINOGLYCOSIDE PHOSPHOTRANSFERASE-RELATED-RELATED"/>
    <property type="match status" value="1"/>
</dbReference>
<evidence type="ECO:0000313" key="2">
    <source>
        <dbReference type="EMBL" id="AJD89575.1"/>
    </source>
</evidence>